<feature type="compositionally biased region" description="Low complexity" evidence="1">
    <location>
        <begin position="323"/>
        <end position="335"/>
    </location>
</feature>
<dbReference type="OrthoDB" id="2590590at2759"/>
<evidence type="ECO:0000313" key="3">
    <source>
        <dbReference type="Proteomes" id="UP000518752"/>
    </source>
</evidence>
<organism evidence="2 3">
    <name type="scientific">Collybiopsis confluens</name>
    <dbReference type="NCBI Taxonomy" id="2823264"/>
    <lineage>
        <taxon>Eukaryota</taxon>
        <taxon>Fungi</taxon>
        <taxon>Dikarya</taxon>
        <taxon>Basidiomycota</taxon>
        <taxon>Agaricomycotina</taxon>
        <taxon>Agaricomycetes</taxon>
        <taxon>Agaricomycetidae</taxon>
        <taxon>Agaricales</taxon>
        <taxon>Marasmiineae</taxon>
        <taxon>Omphalotaceae</taxon>
        <taxon>Collybiopsis</taxon>
    </lineage>
</organism>
<proteinExistence type="predicted"/>
<name>A0A8H5MGI6_9AGAR</name>
<dbReference type="AlphaFoldDB" id="A0A8H5MGI6"/>
<gene>
    <name evidence="2" type="ORF">D9757_001129</name>
</gene>
<dbReference type="Proteomes" id="UP000518752">
    <property type="component" value="Unassembled WGS sequence"/>
</dbReference>
<feature type="region of interest" description="Disordered" evidence="1">
    <location>
        <begin position="280"/>
        <end position="353"/>
    </location>
</feature>
<comment type="caution">
    <text evidence="2">The sequence shown here is derived from an EMBL/GenBank/DDBJ whole genome shotgun (WGS) entry which is preliminary data.</text>
</comment>
<feature type="compositionally biased region" description="Polar residues" evidence="1">
    <location>
        <begin position="1"/>
        <end position="17"/>
    </location>
</feature>
<reference evidence="2 3" key="1">
    <citation type="journal article" date="2020" name="ISME J.">
        <title>Uncovering the hidden diversity of litter-decomposition mechanisms in mushroom-forming fungi.</title>
        <authorList>
            <person name="Floudas D."/>
            <person name="Bentzer J."/>
            <person name="Ahren D."/>
            <person name="Johansson T."/>
            <person name="Persson P."/>
            <person name="Tunlid A."/>
        </authorList>
    </citation>
    <scope>NUCLEOTIDE SEQUENCE [LARGE SCALE GENOMIC DNA]</scope>
    <source>
        <strain evidence="2 3">CBS 406.79</strain>
    </source>
</reference>
<accession>A0A8H5MGI6</accession>
<feature type="region of interest" description="Disordered" evidence="1">
    <location>
        <begin position="1"/>
        <end position="34"/>
    </location>
</feature>
<dbReference type="EMBL" id="JAACJN010000003">
    <property type="protein sequence ID" value="KAF5393039.1"/>
    <property type="molecule type" value="Genomic_DNA"/>
</dbReference>
<evidence type="ECO:0000313" key="2">
    <source>
        <dbReference type="EMBL" id="KAF5393039.1"/>
    </source>
</evidence>
<protein>
    <submittedName>
        <fullName evidence="2">Uncharacterized protein</fullName>
    </submittedName>
</protein>
<sequence length="757" mass="84559">MSSTDYSSYIEQDSGDPTSADGLPTYKDLAAQNGPNSRFGRWRGWIEKRAAERYNDITSEERVRRRERGWGNEEMYGSEDFEDYPAIPTITNEPPTPSAMALHIETDNLRNFHLSERSRPKSSPPLPPLPSVSRKLAPTHLRMHNFGSRFLPHATTPIRCLLPILEGRLLLVGHDEGLSVLDMYPSSDDTRVSVKGPEEAQSRAIWTGEGVFQMSLLEMETDARGTPQGVVLALVGRETDSPSSSKDPESSRVLRMYNLASLVSLAKWAVTQKGVRPLDLRRPSNWQAQQTPPKRHRPQNSIARGLKNLIDSPGNHHIPEPHSSSYQALLSPSSSDPSVINKRRSRSTSPAGRADSFDAANWDMIDELPLRWATDFVPLATQGSRLSTCSVISYALWGNEDRSRDRGGRLLAIATKSNIFLYETPKGERAFHFSKEFYTPLVPRNITFFQQSVTDVARAFSDSGYKHTSHRRTDSSNTARETQRYSIASPVTINYGTQLSIFAIFDKKAGWIRLADSAVGEVELYDDSLYGLNREVTTPTSHRKSRMSMDTSSIGKWIPPALCELPVSAPGTSLQAMKLIMLTRGKRTHILPNPLPTNYFSIPPLRSLTWRNTPTELVARIFDGSEPDMDGFSTPAYLQLISLGELGIEVQEISLPSLLGKGKGKARAADDSFYAEEDTGGDAGFLCAGGYWDRQHTTYSSLNRSYSTLSTMSNISIDSTQLEREKGFYCWCRKGLEDFRVFWLGGSLTADYEDEEQ</sequence>
<keyword evidence="3" id="KW-1185">Reference proteome</keyword>
<evidence type="ECO:0000256" key="1">
    <source>
        <dbReference type="SAM" id="MobiDB-lite"/>
    </source>
</evidence>